<dbReference type="GO" id="GO:0006508">
    <property type="term" value="P:proteolysis"/>
    <property type="evidence" value="ECO:0007669"/>
    <property type="project" value="UniProtKB-KW"/>
</dbReference>
<protein>
    <submittedName>
        <fullName evidence="10">Phosphotriesterase-related protein</fullName>
    </submittedName>
</protein>
<sequence>MPNERKALRASARAQRITGAPILIHPGRDETAPLEIIEVLREAGADLERTIIGHLDRTVFLHDTLRQIGESGCYLEWDLFGSEQSYYGANSAIDMPNDAKRMDDIAWIAAQGYERKILVAHDICTKSRLERYGGHGYAYILGNIVPRMRARGFSEAAVENILVNNPATALTFAAPEEGEADDEELVSAVDSADIVYLSGGNPAHLLEVLRGSLLLEKIMQGLERDLILAGSSAGAMVMGERMRFRQWGDGLGIVPGEGIAMRLEGKVALITGAGSGIGRATANRFAAEGASIVASDISEVAAVETVAAIRESGGEARAVSGDVADYSDARAMVQAAIDAYGKLDVLVNSAGISTRNALPEGASHEDIWDKVMDVNLKGTYLVSWHAVPEMEAAGGGSIINLASIMALVGYPVGMGGGFNPYNASKGGVLQFTRNLAIDMAPKHIRVNCICPGYVETNMTRALTENAESYEALKGRHPMGRLGQPADIANAALFLASDEAAFVTGAPLIVDGGYTAQ</sequence>
<dbReference type="EMBL" id="CASHTH010001466">
    <property type="protein sequence ID" value="CAI8015751.1"/>
    <property type="molecule type" value="Genomic_DNA"/>
</dbReference>
<dbReference type="PANTHER" id="PTHR42760">
    <property type="entry name" value="SHORT-CHAIN DEHYDROGENASES/REDUCTASES FAMILY MEMBER"/>
    <property type="match status" value="1"/>
</dbReference>
<evidence type="ECO:0000256" key="2">
    <source>
        <dbReference type="ARBA" id="ARBA00005194"/>
    </source>
</evidence>
<name>A0AA35RSH1_GEOBA</name>
<dbReference type="PROSITE" id="PS51347">
    <property type="entry name" value="PHOSPHOTRIESTERASE_2"/>
    <property type="match status" value="1"/>
</dbReference>
<dbReference type="SUPFAM" id="SSF52317">
    <property type="entry name" value="Class I glutamine amidotransferase-like"/>
    <property type="match status" value="1"/>
</dbReference>
<dbReference type="InterPro" id="IPR002347">
    <property type="entry name" value="SDR_fam"/>
</dbReference>
<organism evidence="10 11">
    <name type="scientific">Geodia barretti</name>
    <name type="common">Barrett's horny sponge</name>
    <dbReference type="NCBI Taxonomy" id="519541"/>
    <lineage>
        <taxon>Eukaryota</taxon>
        <taxon>Metazoa</taxon>
        <taxon>Porifera</taxon>
        <taxon>Demospongiae</taxon>
        <taxon>Heteroscleromorpha</taxon>
        <taxon>Tetractinellida</taxon>
        <taxon>Astrophorina</taxon>
        <taxon>Geodiidae</taxon>
        <taxon>Geodia</taxon>
    </lineage>
</organism>
<dbReference type="PRINTS" id="PR00080">
    <property type="entry name" value="SDRFAMILY"/>
</dbReference>
<dbReference type="Pfam" id="PF03575">
    <property type="entry name" value="Peptidase_S51"/>
    <property type="match status" value="1"/>
</dbReference>
<dbReference type="InterPro" id="IPR005320">
    <property type="entry name" value="Peptidase_S51"/>
</dbReference>
<keyword evidence="8" id="KW-0560">Oxidoreductase</keyword>
<dbReference type="InterPro" id="IPR032466">
    <property type="entry name" value="Metal_Hydrolase"/>
</dbReference>
<dbReference type="Gene3D" id="3.40.50.720">
    <property type="entry name" value="NAD(P)-binding Rossmann-like Domain"/>
    <property type="match status" value="1"/>
</dbReference>
<evidence type="ECO:0000313" key="11">
    <source>
        <dbReference type="Proteomes" id="UP001174909"/>
    </source>
</evidence>
<dbReference type="Pfam" id="PF02126">
    <property type="entry name" value="PTE"/>
    <property type="match status" value="1"/>
</dbReference>
<evidence type="ECO:0000256" key="3">
    <source>
        <dbReference type="ARBA" id="ARBA00006484"/>
    </source>
</evidence>
<comment type="similarity">
    <text evidence="9">Belongs to the metallo-dependent hydrolases superfamily. Phosphotriesterase family.</text>
</comment>
<keyword evidence="6" id="KW-0378">Hydrolase</keyword>
<dbReference type="GO" id="GO:0008236">
    <property type="term" value="F:serine-type peptidase activity"/>
    <property type="evidence" value="ECO:0007669"/>
    <property type="project" value="UniProtKB-KW"/>
</dbReference>
<dbReference type="Pfam" id="PF13561">
    <property type="entry name" value="adh_short_C2"/>
    <property type="match status" value="1"/>
</dbReference>
<comment type="caution">
    <text evidence="9">Lacks conserved residue(s) required for the propagation of feature annotation.</text>
</comment>
<dbReference type="InterPro" id="IPR036291">
    <property type="entry name" value="NAD(P)-bd_dom_sf"/>
</dbReference>
<reference evidence="10" key="1">
    <citation type="submission" date="2023-03" db="EMBL/GenBank/DDBJ databases">
        <authorList>
            <person name="Steffen K."/>
            <person name="Cardenas P."/>
        </authorList>
    </citation>
    <scope>NUCLEOTIDE SEQUENCE</scope>
</reference>
<evidence type="ECO:0000313" key="10">
    <source>
        <dbReference type="EMBL" id="CAI8015751.1"/>
    </source>
</evidence>
<dbReference type="AlphaFoldDB" id="A0AA35RSH1"/>
<keyword evidence="11" id="KW-1185">Reference proteome</keyword>
<dbReference type="SUPFAM" id="SSF51735">
    <property type="entry name" value="NAD(P)-binding Rossmann-fold domains"/>
    <property type="match status" value="1"/>
</dbReference>
<dbReference type="PANTHER" id="PTHR42760:SF115">
    <property type="entry name" value="3-OXOACYL-[ACYL-CARRIER-PROTEIN] REDUCTASE FABG"/>
    <property type="match status" value="1"/>
</dbReference>
<evidence type="ECO:0000256" key="9">
    <source>
        <dbReference type="PROSITE-ProRule" id="PRU00679"/>
    </source>
</evidence>
<keyword evidence="5" id="KW-0645">Protease</keyword>
<comment type="caution">
    <text evidence="10">The sequence shown here is derived from an EMBL/GenBank/DDBJ whole genome shotgun (WGS) entry which is preliminary data.</text>
</comment>
<accession>A0AA35RSH1</accession>
<keyword evidence="7" id="KW-0720">Serine protease</keyword>
<evidence type="ECO:0000256" key="6">
    <source>
        <dbReference type="ARBA" id="ARBA00022801"/>
    </source>
</evidence>
<dbReference type="InterPro" id="IPR029062">
    <property type="entry name" value="Class_I_gatase-like"/>
</dbReference>
<dbReference type="PROSITE" id="PS00061">
    <property type="entry name" value="ADH_SHORT"/>
    <property type="match status" value="1"/>
</dbReference>
<comment type="pathway">
    <text evidence="2">Lipid metabolism; fatty acid biosynthesis.</text>
</comment>
<dbReference type="GO" id="GO:0016616">
    <property type="term" value="F:oxidoreductase activity, acting on the CH-OH group of donors, NAD or NADP as acceptor"/>
    <property type="evidence" value="ECO:0007669"/>
    <property type="project" value="TreeGrafter"/>
</dbReference>
<evidence type="ECO:0000256" key="4">
    <source>
        <dbReference type="ARBA" id="ARBA00006534"/>
    </source>
</evidence>
<dbReference type="SUPFAM" id="SSF51556">
    <property type="entry name" value="Metallo-dependent hydrolases"/>
    <property type="match status" value="1"/>
</dbReference>
<gene>
    <name evidence="10" type="ORF">GBAR_LOCUS9723</name>
</gene>
<dbReference type="InterPro" id="IPR020904">
    <property type="entry name" value="Sc_DH/Rdtase_CS"/>
</dbReference>
<dbReference type="GO" id="GO:0008270">
    <property type="term" value="F:zinc ion binding"/>
    <property type="evidence" value="ECO:0007669"/>
    <property type="project" value="InterPro"/>
</dbReference>
<evidence type="ECO:0000256" key="5">
    <source>
        <dbReference type="ARBA" id="ARBA00022670"/>
    </source>
</evidence>
<proteinExistence type="inferred from homology"/>
<comment type="similarity">
    <text evidence="4">Belongs to the peptidase S51 family.</text>
</comment>
<dbReference type="Proteomes" id="UP001174909">
    <property type="component" value="Unassembled WGS sequence"/>
</dbReference>
<comment type="similarity">
    <text evidence="3">Belongs to the short-chain dehydrogenases/reductases (SDR) family.</text>
</comment>
<dbReference type="PRINTS" id="PR00081">
    <property type="entry name" value="GDHRDH"/>
</dbReference>
<dbReference type="NCBIfam" id="NF005559">
    <property type="entry name" value="PRK07231.1"/>
    <property type="match status" value="1"/>
</dbReference>
<evidence type="ECO:0000256" key="7">
    <source>
        <dbReference type="ARBA" id="ARBA00022825"/>
    </source>
</evidence>
<comment type="cofactor">
    <cofactor evidence="1">
        <name>a divalent metal cation</name>
        <dbReference type="ChEBI" id="CHEBI:60240"/>
    </cofactor>
</comment>
<dbReference type="Gene3D" id="3.20.20.140">
    <property type="entry name" value="Metal-dependent hydrolases"/>
    <property type="match status" value="1"/>
</dbReference>
<dbReference type="InterPro" id="IPR001559">
    <property type="entry name" value="Phosphotriesterase"/>
</dbReference>
<dbReference type="FunFam" id="3.40.50.720:FF:000084">
    <property type="entry name" value="Short-chain dehydrogenase reductase"/>
    <property type="match status" value="1"/>
</dbReference>
<evidence type="ECO:0000256" key="1">
    <source>
        <dbReference type="ARBA" id="ARBA00001968"/>
    </source>
</evidence>
<evidence type="ECO:0000256" key="8">
    <source>
        <dbReference type="ARBA" id="ARBA00023002"/>
    </source>
</evidence>